<feature type="transmembrane region" description="Helical" evidence="1">
    <location>
        <begin position="21"/>
        <end position="41"/>
    </location>
</feature>
<keyword evidence="1" id="KW-1133">Transmembrane helix</keyword>
<dbReference type="AlphaFoldDB" id="A0A0R3QDX7"/>
<proteinExistence type="predicted"/>
<evidence type="ECO:0000256" key="1">
    <source>
        <dbReference type="SAM" id="Phobius"/>
    </source>
</evidence>
<protein>
    <submittedName>
        <fullName evidence="2">Transmembrane protein 209</fullName>
    </submittedName>
</protein>
<keyword evidence="1" id="KW-0812">Transmembrane</keyword>
<name>A0A0R3QDX7_9BILA</name>
<reference evidence="2" key="1">
    <citation type="submission" date="2017-02" db="UniProtKB">
        <authorList>
            <consortium name="WormBaseParasite"/>
        </authorList>
    </citation>
    <scope>IDENTIFICATION</scope>
</reference>
<keyword evidence="1" id="KW-0472">Membrane</keyword>
<organism evidence="2">
    <name type="scientific">Brugia timori</name>
    <dbReference type="NCBI Taxonomy" id="42155"/>
    <lineage>
        <taxon>Eukaryota</taxon>
        <taxon>Metazoa</taxon>
        <taxon>Ecdysozoa</taxon>
        <taxon>Nematoda</taxon>
        <taxon>Chromadorea</taxon>
        <taxon>Rhabditida</taxon>
        <taxon>Spirurina</taxon>
        <taxon>Spiruromorpha</taxon>
        <taxon>Filarioidea</taxon>
        <taxon>Onchocercidae</taxon>
        <taxon>Brugia</taxon>
    </lineage>
</organism>
<accession>A0A0R3QDX7</accession>
<evidence type="ECO:0000313" key="2">
    <source>
        <dbReference type="WBParaSite" id="BTMF_0000456301-mRNA-1"/>
    </source>
</evidence>
<dbReference type="WBParaSite" id="BTMF_0000456301-mRNA-1">
    <property type="protein sequence ID" value="BTMF_0000456301-mRNA-1"/>
    <property type="gene ID" value="BTMF_0000456301"/>
</dbReference>
<sequence>LIASVQHILTDMNSMEAETNLPGWMLPCSGCLVMFYAVNAVSRLPSPALVK</sequence>